<dbReference type="Proteomes" id="UP000078383">
    <property type="component" value="Unassembled WGS sequence"/>
</dbReference>
<protein>
    <recommendedName>
        <fullName evidence="3">Peptidase C51 domain-containing protein</fullName>
    </recommendedName>
</protein>
<name>A0A174X8B7_9FIRM</name>
<gene>
    <name evidence="1" type="ORF">ERS852502_02134</name>
</gene>
<evidence type="ECO:0000313" key="2">
    <source>
        <dbReference type="Proteomes" id="UP000078383"/>
    </source>
</evidence>
<dbReference type="AlphaFoldDB" id="A0A174X8B7"/>
<evidence type="ECO:0008006" key="3">
    <source>
        <dbReference type="Google" id="ProtNLM"/>
    </source>
</evidence>
<accession>A0A174X8B7</accession>
<organism evidence="1 2">
    <name type="scientific">[Ruminococcus] torques</name>
    <dbReference type="NCBI Taxonomy" id="33039"/>
    <lineage>
        <taxon>Bacteria</taxon>
        <taxon>Bacillati</taxon>
        <taxon>Bacillota</taxon>
        <taxon>Clostridia</taxon>
        <taxon>Lachnospirales</taxon>
        <taxon>Lachnospiraceae</taxon>
        <taxon>Mediterraneibacter</taxon>
    </lineage>
</organism>
<sequence>MIHCGISLSDGRNGHTMVVEGYAQIIVNNTTFNTAMVSDGWDNGVYYLNLDTSQYSDLKGTVFKL</sequence>
<dbReference type="EMBL" id="CZBX01000009">
    <property type="protein sequence ID" value="CUQ90166.1"/>
    <property type="molecule type" value="Genomic_DNA"/>
</dbReference>
<reference evidence="1 2" key="1">
    <citation type="submission" date="2015-09" db="EMBL/GenBank/DDBJ databases">
        <authorList>
            <consortium name="Pathogen Informatics"/>
        </authorList>
    </citation>
    <scope>NUCLEOTIDE SEQUENCE [LARGE SCALE GENOMIC DNA]</scope>
    <source>
        <strain evidence="1 2">2789STDY5834889</strain>
    </source>
</reference>
<proteinExistence type="predicted"/>
<dbReference type="OrthoDB" id="3194695at2"/>
<evidence type="ECO:0000313" key="1">
    <source>
        <dbReference type="EMBL" id="CUQ90166.1"/>
    </source>
</evidence>